<protein>
    <submittedName>
        <fullName evidence="2">Zinc finger, C6HC-type</fullName>
    </submittedName>
</protein>
<organism evidence="2 3">
    <name type="scientific">Artemisia annua</name>
    <name type="common">Sweet wormwood</name>
    <dbReference type="NCBI Taxonomy" id="35608"/>
    <lineage>
        <taxon>Eukaryota</taxon>
        <taxon>Viridiplantae</taxon>
        <taxon>Streptophyta</taxon>
        <taxon>Embryophyta</taxon>
        <taxon>Tracheophyta</taxon>
        <taxon>Spermatophyta</taxon>
        <taxon>Magnoliopsida</taxon>
        <taxon>eudicotyledons</taxon>
        <taxon>Gunneridae</taxon>
        <taxon>Pentapetalae</taxon>
        <taxon>asterids</taxon>
        <taxon>campanulids</taxon>
        <taxon>Asterales</taxon>
        <taxon>Asteraceae</taxon>
        <taxon>Asteroideae</taxon>
        <taxon>Anthemideae</taxon>
        <taxon>Artemisiinae</taxon>
        <taxon>Artemisia</taxon>
    </lineage>
</organism>
<name>A0A2U1N0I4_ARTAN</name>
<evidence type="ECO:0000256" key="1">
    <source>
        <dbReference type="SAM" id="MobiDB-lite"/>
    </source>
</evidence>
<comment type="caution">
    <text evidence="2">The sequence shown here is derived from an EMBL/GenBank/DDBJ whole genome shotgun (WGS) entry which is preliminary data.</text>
</comment>
<accession>A0A2U1N0I4</accession>
<dbReference type="OrthoDB" id="1721571at2759"/>
<sequence length="91" mass="9982">MGYFFGAAPIGSQREGDNVSKREQDGAGRSVTNVHEEWFANEEKVRKTVGLLENLDNKTPKAGEASKAQPNHVYYECSSCSPFSSPARTKS</sequence>
<evidence type="ECO:0000313" key="3">
    <source>
        <dbReference type="Proteomes" id="UP000245207"/>
    </source>
</evidence>
<feature type="region of interest" description="Disordered" evidence="1">
    <location>
        <begin position="1"/>
        <end position="33"/>
    </location>
</feature>
<dbReference type="AlphaFoldDB" id="A0A2U1N0I4"/>
<dbReference type="EMBL" id="PKPP01003913">
    <property type="protein sequence ID" value="PWA67022.1"/>
    <property type="molecule type" value="Genomic_DNA"/>
</dbReference>
<evidence type="ECO:0000313" key="2">
    <source>
        <dbReference type="EMBL" id="PWA67022.1"/>
    </source>
</evidence>
<feature type="compositionally biased region" description="Basic and acidic residues" evidence="1">
    <location>
        <begin position="14"/>
        <end position="26"/>
    </location>
</feature>
<reference evidence="2 3" key="1">
    <citation type="journal article" date="2018" name="Mol. Plant">
        <title>The genome of Artemisia annua provides insight into the evolution of Asteraceae family and artemisinin biosynthesis.</title>
        <authorList>
            <person name="Shen Q."/>
            <person name="Zhang L."/>
            <person name="Liao Z."/>
            <person name="Wang S."/>
            <person name="Yan T."/>
            <person name="Shi P."/>
            <person name="Liu M."/>
            <person name="Fu X."/>
            <person name="Pan Q."/>
            <person name="Wang Y."/>
            <person name="Lv Z."/>
            <person name="Lu X."/>
            <person name="Zhang F."/>
            <person name="Jiang W."/>
            <person name="Ma Y."/>
            <person name="Chen M."/>
            <person name="Hao X."/>
            <person name="Li L."/>
            <person name="Tang Y."/>
            <person name="Lv G."/>
            <person name="Zhou Y."/>
            <person name="Sun X."/>
            <person name="Brodelius P.E."/>
            <person name="Rose J.K.C."/>
            <person name="Tang K."/>
        </authorList>
    </citation>
    <scope>NUCLEOTIDE SEQUENCE [LARGE SCALE GENOMIC DNA]</scope>
    <source>
        <strain evidence="3">cv. Huhao1</strain>
        <tissue evidence="2">Leaf</tissue>
    </source>
</reference>
<gene>
    <name evidence="2" type="ORF">CTI12_AA296620</name>
</gene>
<keyword evidence="3" id="KW-1185">Reference proteome</keyword>
<dbReference type="Proteomes" id="UP000245207">
    <property type="component" value="Unassembled WGS sequence"/>
</dbReference>
<proteinExistence type="predicted"/>